<keyword evidence="3 4" id="KW-0349">Heme</keyword>
<dbReference type="GO" id="GO:0004497">
    <property type="term" value="F:monooxygenase activity"/>
    <property type="evidence" value="ECO:0007669"/>
    <property type="project" value="UniProtKB-KW"/>
</dbReference>
<comment type="similarity">
    <text evidence="2 4">Belongs to the cytochrome P450 family.</text>
</comment>
<dbReference type="GO" id="GO:0020037">
    <property type="term" value="F:heme binding"/>
    <property type="evidence" value="ECO:0007669"/>
    <property type="project" value="InterPro"/>
</dbReference>
<dbReference type="Pfam" id="PF00067">
    <property type="entry name" value="p450"/>
    <property type="match status" value="1"/>
</dbReference>
<dbReference type="AlphaFoldDB" id="A0A101NGC8"/>
<dbReference type="CDD" id="cd11053">
    <property type="entry name" value="CYP110-like"/>
    <property type="match status" value="1"/>
</dbReference>
<dbReference type="InterPro" id="IPR050121">
    <property type="entry name" value="Cytochrome_P450_monoxygenase"/>
</dbReference>
<dbReference type="InterPro" id="IPR036396">
    <property type="entry name" value="Cyt_P450_sf"/>
</dbReference>
<evidence type="ECO:0000256" key="5">
    <source>
        <dbReference type="SAM" id="MobiDB-lite"/>
    </source>
</evidence>
<evidence type="ECO:0000256" key="3">
    <source>
        <dbReference type="PIRSR" id="PIRSR602401-1"/>
    </source>
</evidence>
<dbReference type="SUPFAM" id="SSF48264">
    <property type="entry name" value="Cytochrome P450"/>
    <property type="match status" value="1"/>
</dbReference>
<dbReference type="PANTHER" id="PTHR24305">
    <property type="entry name" value="CYTOCHROME P450"/>
    <property type="match status" value="1"/>
</dbReference>
<dbReference type="OrthoDB" id="7376058at2"/>
<evidence type="ECO:0000256" key="2">
    <source>
        <dbReference type="ARBA" id="ARBA00010617"/>
    </source>
</evidence>
<keyword evidence="3 4" id="KW-0408">Iron</keyword>
<keyword evidence="4" id="KW-0503">Monooxygenase</keyword>
<sequence>MLIRTADSGSAPLPAPPGPRLPGPVQTAIFTWWRQAWAERLREKYGDVVALKVFPWGRVVLINDADHIAAMFASPAERFHSGEGNRILAPVFGKHGLLTCDGEEHRRLRKLMMPMFGKAAVRGYQDTVRELTERDVETWPVGRPFKSLERMRKLSLDIIWRVIFGPGRDVRSGELRGLLERLPMTDLAVLMGLNSTRARRVGPWRRASNLLARIDTLIYETIEERRSAPDLGQRTDILSRLISAGDGTEGLSPVQVRDQAVTLLFAGREPTATALAWALHELARHPAVAQHAARAALAGDSTYLEAVVKESMRRRTGIFESIWTLAEDIELGDFRVRKGVTLMPMIGVVHRDPAHYRQPEVFRPERFLHEDIPPHAFIPFGGGARRCIGAHLSVMQSAEVLRVVLSRRSVTTDRPKPEAAVCKSVTISPAGGARIILRPLPRTEQ</sequence>
<organism evidence="6 7">
    <name type="scientific">Streptomyces cellostaticus</name>
    <dbReference type="NCBI Taxonomy" id="67285"/>
    <lineage>
        <taxon>Bacteria</taxon>
        <taxon>Bacillati</taxon>
        <taxon>Actinomycetota</taxon>
        <taxon>Actinomycetes</taxon>
        <taxon>Kitasatosporales</taxon>
        <taxon>Streptomycetaceae</taxon>
        <taxon>Streptomyces</taxon>
    </lineage>
</organism>
<proteinExistence type="inferred from homology"/>
<gene>
    <name evidence="6" type="ORF">AQI88_31285</name>
</gene>
<reference evidence="6 7" key="1">
    <citation type="submission" date="2015-10" db="EMBL/GenBank/DDBJ databases">
        <title>Draft genome sequence of Streptomyces cellostaticus DSM 40189, type strain for the species Streptomyces cellostaticus.</title>
        <authorList>
            <person name="Ruckert C."/>
            <person name="Winkler A."/>
            <person name="Kalinowski J."/>
            <person name="Kampfer P."/>
            <person name="Glaeser S."/>
        </authorList>
    </citation>
    <scope>NUCLEOTIDE SEQUENCE [LARGE SCALE GENOMIC DNA]</scope>
    <source>
        <strain evidence="6 7">DSM 40189</strain>
    </source>
</reference>
<dbReference type="Gene3D" id="1.10.630.10">
    <property type="entry name" value="Cytochrome P450"/>
    <property type="match status" value="1"/>
</dbReference>
<protein>
    <submittedName>
        <fullName evidence="6">Cytochrome P450</fullName>
    </submittedName>
</protein>
<dbReference type="PROSITE" id="PS00086">
    <property type="entry name" value="CYTOCHROME_P450"/>
    <property type="match status" value="1"/>
</dbReference>
<dbReference type="EMBL" id="LMWL01000061">
    <property type="protein sequence ID" value="KUM92644.1"/>
    <property type="molecule type" value="Genomic_DNA"/>
</dbReference>
<keyword evidence="3 4" id="KW-0479">Metal-binding</keyword>
<dbReference type="InterPro" id="IPR001128">
    <property type="entry name" value="Cyt_P450"/>
</dbReference>
<dbReference type="PANTHER" id="PTHR24305:SF166">
    <property type="entry name" value="CYTOCHROME P450 12A4, MITOCHONDRIAL-RELATED"/>
    <property type="match status" value="1"/>
</dbReference>
<accession>A0A101NGC8</accession>
<keyword evidence="7" id="KW-1185">Reference proteome</keyword>
<feature type="region of interest" description="Disordered" evidence="5">
    <location>
        <begin position="1"/>
        <end position="20"/>
    </location>
</feature>
<comment type="cofactor">
    <cofactor evidence="1 3">
        <name>heme</name>
        <dbReference type="ChEBI" id="CHEBI:30413"/>
    </cofactor>
</comment>
<dbReference type="GO" id="GO:0005506">
    <property type="term" value="F:iron ion binding"/>
    <property type="evidence" value="ECO:0007669"/>
    <property type="project" value="InterPro"/>
</dbReference>
<evidence type="ECO:0000256" key="4">
    <source>
        <dbReference type="RuleBase" id="RU000461"/>
    </source>
</evidence>
<dbReference type="STRING" id="67285.AQI88_31285"/>
<dbReference type="Proteomes" id="UP000054241">
    <property type="component" value="Unassembled WGS sequence"/>
</dbReference>
<feature type="binding site" description="axial binding residue" evidence="3">
    <location>
        <position position="387"/>
    </location>
    <ligand>
        <name>heme</name>
        <dbReference type="ChEBI" id="CHEBI:30413"/>
    </ligand>
    <ligandPart>
        <name>Fe</name>
        <dbReference type="ChEBI" id="CHEBI:18248"/>
    </ligandPart>
</feature>
<comment type="caution">
    <text evidence="6">The sequence shown here is derived from an EMBL/GenBank/DDBJ whole genome shotgun (WGS) entry which is preliminary data.</text>
</comment>
<dbReference type="InterPro" id="IPR017972">
    <property type="entry name" value="Cyt_P450_CS"/>
</dbReference>
<dbReference type="PRINTS" id="PR00463">
    <property type="entry name" value="EP450I"/>
</dbReference>
<evidence type="ECO:0000313" key="6">
    <source>
        <dbReference type="EMBL" id="KUM92644.1"/>
    </source>
</evidence>
<name>A0A101NGC8_9ACTN</name>
<keyword evidence="4" id="KW-0560">Oxidoreductase</keyword>
<evidence type="ECO:0000256" key="1">
    <source>
        <dbReference type="ARBA" id="ARBA00001971"/>
    </source>
</evidence>
<dbReference type="GO" id="GO:0016705">
    <property type="term" value="F:oxidoreductase activity, acting on paired donors, with incorporation or reduction of molecular oxygen"/>
    <property type="evidence" value="ECO:0007669"/>
    <property type="project" value="InterPro"/>
</dbReference>
<evidence type="ECO:0000313" key="7">
    <source>
        <dbReference type="Proteomes" id="UP000054241"/>
    </source>
</evidence>
<dbReference type="InterPro" id="IPR002401">
    <property type="entry name" value="Cyt_P450_E_grp-I"/>
</dbReference>
<dbReference type="PRINTS" id="PR00385">
    <property type="entry name" value="P450"/>
</dbReference>
<dbReference type="RefSeq" id="WP_067005562.1">
    <property type="nucleotide sequence ID" value="NZ_BNDU01000002.1"/>
</dbReference>